<name>A0ABR3GNA2_9PEZI</name>
<dbReference type="PANTHER" id="PTHR12390">
    <property type="entry name" value="UROPORPHYRINOGEN III SYNTHASE"/>
    <property type="match status" value="1"/>
</dbReference>
<dbReference type="EC" id="4.2.1.75" evidence="2"/>
<dbReference type="PANTHER" id="PTHR12390:SF0">
    <property type="entry name" value="UROPORPHYRINOGEN-III SYNTHASE"/>
    <property type="match status" value="1"/>
</dbReference>
<proteinExistence type="predicted"/>
<dbReference type="Proteomes" id="UP001447188">
    <property type="component" value="Unassembled WGS sequence"/>
</dbReference>
<dbReference type="InterPro" id="IPR003754">
    <property type="entry name" value="4pyrrol_synth_uPrphyn_synth"/>
</dbReference>
<protein>
    <submittedName>
        <fullName evidence="2">Uroporphyrinogen-III synthase</fullName>
        <ecNumber evidence="2">4.2.1.75</ecNumber>
    </submittedName>
</protein>
<feature type="domain" description="Tetrapyrrole biosynthesis uroporphyrinogen III synthase" evidence="1">
    <location>
        <begin position="38"/>
        <end position="267"/>
    </location>
</feature>
<dbReference type="Pfam" id="PF02602">
    <property type="entry name" value="HEM4"/>
    <property type="match status" value="1"/>
</dbReference>
<dbReference type="SUPFAM" id="SSF69618">
    <property type="entry name" value="HemD-like"/>
    <property type="match status" value="1"/>
</dbReference>
<comment type="caution">
    <text evidence="2">The sequence shown here is derived from an EMBL/GenBank/DDBJ whole genome shotgun (WGS) entry which is preliminary data.</text>
</comment>
<dbReference type="InterPro" id="IPR039793">
    <property type="entry name" value="UROS/Hem4"/>
</dbReference>
<reference evidence="2 3" key="1">
    <citation type="submission" date="2024-02" db="EMBL/GenBank/DDBJ databases">
        <title>Discinaceae phylogenomics.</title>
        <authorList>
            <person name="Dirks A.C."/>
            <person name="James T.Y."/>
        </authorList>
    </citation>
    <scope>NUCLEOTIDE SEQUENCE [LARGE SCALE GENOMIC DNA]</scope>
    <source>
        <strain evidence="2 3">ACD0624</strain>
    </source>
</reference>
<keyword evidence="2" id="KW-0456">Lyase</keyword>
<dbReference type="CDD" id="cd06578">
    <property type="entry name" value="HemD"/>
    <property type="match status" value="1"/>
</dbReference>
<dbReference type="Gene3D" id="3.40.50.10090">
    <property type="match status" value="2"/>
</dbReference>
<sequence>MSIPLLLLKTESRPDDPYKLFFTTHPFHPPNGAPAIPFNPIYVPVLHHRYTNAAALKAIIVSGKLAPSTDSHYSALIVTSQRAVEALAAVLAQLKGDHVPLLSRTRVYVVGPATANSVKQLGFAAANILGAECGSGEVLAELILADAPARPLLFLVGETRRDVIPRTLAAAGVGVEELVVYETAVAEEFREEFRSAVQRTEGVRRWIVVFSPAGADVAVGVLREHRESGESGSCIAAIGPTTEKCLADTLDRRPEAVAGKPSPEGLWEAVTVFMGADGWV</sequence>
<gene>
    <name evidence="2" type="primary">HEM4</name>
    <name evidence="2" type="ORF">Q9L58_003711</name>
</gene>
<evidence type="ECO:0000259" key="1">
    <source>
        <dbReference type="Pfam" id="PF02602"/>
    </source>
</evidence>
<accession>A0ABR3GNA2</accession>
<evidence type="ECO:0000313" key="2">
    <source>
        <dbReference type="EMBL" id="KAL0637227.1"/>
    </source>
</evidence>
<dbReference type="EMBL" id="JBBBZM010000037">
    <property type="protein sequence ID" value="KAL0637227.1"/>
    <property type="molecule type" value="Genomic_DNA"/>
</dbReference>
<dbReference type="GO" id="GO:0004852">
    <property type="term" value="F:uroporphyrinogen-III synthase activity"/>
    <property type="evidence" value="ECO:0007669"/>
    <property type="project" value="UniProtKB-EC"/>
</dbReference>
<organism evidence="2 3">
    <name type="scientific">Discina gigas</name>
    <dbReference type="NCBI Taxonomy" id="1032678"/>
    <lineage>
        <taxon>Eukaryota</taxon>
        <taxon>Fungi</taxon>
        <taxon>Dikarya</taxon>
        <taxon>Ascomycota</taxon>
        <taxon>Pezizomycotina</taxon>
        <taxon>Pezizomycetes</taxon>
        <taxon>Pezizales</taxon>
        <taxon>Discinaceae</taxon>
        <taxon>Discina</taxon>
    </lineage>
</organism>
<evidence type="ECO:0000313" key="3">
    <source>
        <dbReference type="Proteomes" id="UP001447188"/>
    </source>
</evidence>
<keyword evidence="3" id="KW-1185">Reference proteome</keyword>
<dbReference type="InterPro" id="IPR036108">
    <property type="entry name" value="4pyrrol_syn_uPrphyn_synt_sf"/>
</dbReference>